<comment type="caution">
    <text evidence="1">The sequence shown here is derived from an EMBL/GenBank/DDBJ whole genome shotgun (WGS) entry which is preliminary data.</text>
</comment>
<reference evidence="1 2" key="1">
    <citation type="submission" date="2021-03" db="EMBL/GenBank/DDBJ databases">
        <title>Sequencing the genomes of 1000 actinobacteria strains.</title>
        <authorList>
            <person name="Klenk H.-P."/>
        </authorList>
    </citation>
    <scope>NUCLEOTIDE SEQUENCE [LARGE SCALE GENOMIC DNA]</scope>
    <source>
        <strain evidence="1 2">DSM 46670</strain>
    </source>
</reference>
<keyword evidence="2" id="KW-1185">Reference proteome</keyword>
<name>A0ABS4T9M0_9PSEU</name>
<accession>A0ABS4T9M0</accession>
<proteinExistence type="predicted"/>
<dbReference type="Proteomes" id="UP001519332">
    <property type="component" value="Unassembled WGS sequence"/>
</dbReference>
<dbReference type="RefSeq" id="WP_209635787.1">
    <property type="nucleotide sequence ID" value="NZ_JAGINW010000001.1"/>
</dbReference>
<protein>
    <recommendedName>
        <fullName evidence="3">Cytotoxic translational repressor of toxin-antitoxin stability system</fullName>
    </recommendedName>
</protein>
<evidence type="ECO:0000313" key="1">
    <source>
        <dbReference type="EMBL" id="MBP2321120.1"/>
    </source>
</evidence>
<evidence type="ECO:0000313" key="2">
    <source>
        <dbReference type="Proteomes" id="UP001519332"/>
    </source>
</evidence>
<sequence length="132" mass="14930">MSRPTPADHNRFCQVEGWIGVRSEDHVTYELGLLDGRVLRTRVSHQDAYGPELWQHILHDQLDVDDAAFWACVNDGAKPDRGVPQPRPDALPVDLVYLLINRVGLSERTVAAMTRKDAIARLDLYWAEGDRA</sequence>
<organism evidence="1 2">
    <name type="scientific">Kibdelosporangium banguiense</name>
    <dbReference type="NCBI Taxonomy" id="1365924"/>
    <lineage>
        <taxon>Bacteria</taxon>
        <taxon>Bacillati</taxon>
        <taxon>Actinomycetota</taxon>
        <taxon>Actinomycetes</taxon>
        <taxon>Pseudonocardiales</taxon>
        <taxon>Pseudonocardiaceae</taxon>
        <taxon>Kibdelosporangium</taxon>
    </lineage>
</organism>
<evidence type="ECO:0008006" key="3">
    <source>
        <dbReference type="Google" id="ProtNLM"/>
    </source>
</evidence>
<gene>
    <name evidence="1" type="ORF">JOF56_001505</name>
</gene>
<dbReference type="EMBL" id="JAGINW010000001">
    <property type="protein sequence ID" value="MBP2321120.1"/>
    <property type="molecule type" value="Genomic_DNA"/>
</dbReference>